<reference evidence="1" key="1">
    <citation type="journal article" date="2023" name="PhytoFront">
        <title>Draft Genome Resources of Seven Strains of Tilletia horrida, Causal Agent of Kernel Smut of Rice.</title>
        <authorList>
            <person name="Khanal S."/>
            <person name="Antony Babu S."/>
            <person name="Zhou X.G."/>
        </authorList>
    </citation>
    <scope>NUCLEOTIDE SEQUENCE</scope>
    <source>
        <strain evidence="1">TX3</strain>
    </source>
</reference>
<comment type="caution">
    <text evidence="1">The sequence shown here is derived from an EMBL/GenBank/DDBJ whole genome shotgun (WGS) entry which is preliminary data.</text>
</comment>
<dbReference type="AlphaFoldDB" id="A0AAN6G9I3"/>
<sequence>MDRARAKDPELMARNDWNWVGLQALKALPELCIDVEDSDSAEEDCDDQMTPT</sequence>
<keyword evidence="2" id="KW-1185">Reference proteome</keyword>
<evidence type="ECO:0000313" key="2">
    <source>
        <dbReference type="Proteomes" id="UP001176521"/>
    </source>
</evidence>
<evidence type="ECO:0000313" key="1">
    <source>
        <dbReference type="EMBL" id="KAK0526379.1"/>
    </source>
</evidence>
<protein>
    <submittedName>
        <fullName evidence="1">Uncharacterized protein</fullName>
    </submittedName>
</protein>
<proteinExistence type="predicted"/>
<gene>
    <name evidence="1" type="ORF">OC842_005209</name>
</gene>
<name>A0AAN6G9I3_9BASI</name>
<accession>A0AAN6G9I3</accession>
<organism evidence="1 2">
    <name type="scientific">Tilletia horrida</name>
    <dbReference type="NCBI Taxonomy" id="155126"/>
    <lineage>
        <taxon>Eukaryota</taxon>
        <taxon>Fungi</taxon>
        <taxon>Dikarya</taxon>
        <taxon>Basidiomycota</taxon>
        <taxon>Ustilaginomycotina</taxon>
        <taxon>Exobasidiomycetes</taxon>
        <taxon>Tilletiales</taxon>
        <taxon>Tilletiaceae</taxon>
        <taxon>Tilletia</taxon>
    </lineage>
</organism>
<dbReference type="Proteomes" id="UP001176521">
    <property type="component" value="Unassembled WGS sequence"/>
</dbReference>
<dbReference type="EMBL" id="JAPDMQ010000357">
    <property type="protein sequence ID" value="KAK0526379.1"/>
    <property type="molecule type" value="Genomic_DNA"/>
</dbReference>